<dbReference type="HOGENOM" id="CLU_090110_0_0_1"/>
<keyword evidence="4 5" id="KW-0472">Membrane</keyword>
<feature type="transmembrane region" description="Helical" evidence="6">
    <location>
        <begin position="132"/>
        <end position="149"/>
    </location>
</feature>
<feature type="domain" description="MARVEL" evidence="7">
    <location>
        <begin position="31"/>
        <end position="159"/>
    </location>
</feature>
<reference evidence="9" key="3">
    <citation type="submission" date="2021-02" db="UniProtKB">
        <authorList>
            <consortium name="EnsemblMetazoa"/>
        </authorList>
    </citation>
    <scope>IDENTIFICATION</scope>
    <source>
        <strain evidence="9">USDA</strain>
    </source>
</reference>
<dbReference type="VEuPathDB" id="VectorBase:PHUM625680"/>
<dbReference type="EMBL" id="AAZO01003872">
    <property type="status" value="NOT_ANNOTATED_CDS"/>
    <property type="molecule type" value="Genomic_DNA"/>
</dbReference>
<dbReference type="CTD" id="8239249"/>
<evidence type="ECO:0000256" key="6">
    <source>
        <dbReference type="SAM" id="Phobius"/>
    </source>
</evidence>
<dbReference type="eggNOG" id="KOG4788">
    <property type="taxonomic scope" value="Eukaryota"/>
</dbReference>
<name>E0VND3_PEDHC</name>
<dbReference type="STRING" id="121224.E0VND3"/>
<dbReference type="Proteomes" id="UP000009046">
    <property type="component" value="Unassembled WGS sequence"/>
</dbReference>
<dbReference type="InterPro" id="IPR008253">
    <property type="entry name" value="Marvel"/>
</dbReference>
<dbReference type="KEGG" id="phu:Phum_PHUM625680"/>
<dbReference type="InterPro" id="IPR050578">
    <property type="entry name" value="MARVEL-CKLF_proteins"/>
</dbReference>
<evidence type="ECO:0000259" key="7">
    <source>
        <dbReference type="PROSITE" id="PS51225"/>
    </source>
</evidence>
<feature type="transmembrane region" description="Helical" evidence="6">
    <location>
        <begin position="67"/>
        <end position="88"/>
    </location>
</feature>
<evidence type="ECO:0000256" key="4">
    <source>
        <dbReference type="ARBA" id="ARBA00023136"/>
    </source>
</evidence>
<dbReference type="EMBL" id="DS235336">
    <property type="protein sequence ID" value="EEB14889.1"/>
    <property type="molecule type" value="Genomic_DNA"/>
</dbReference>
<comment type="subcellular location">
    <subcellularLocation>
        <location evidence="1">Membrane</location>
        <topology evidence="1">Multi-pass membrane protein</topology>
    </subcellularLocation>
</comment>
<dbReference type="EnsemblMetazoa" id="PHUM625680-RA">
    <property type="protein sequence ID" value="PHUM625680-PA"/>
    <property type="gene ID" value="PHUM625680"/>
</dbReference>
<dbReference type="OrthoDB" id="10028364at2759"/>
<reference evidence="8" key="2">
    <citation type="submission" date="2007-04" db="EMBL/GenBank/DDBJ databases">
        <title>The genome of the human body louse.</title>
        <authorList>
            <consortium name="The Human Body Louse Genome Consortium"/>
            <person name="Kirkness E."/>
            <person name="Walenz B."/>
            <person name="Hass B."/>
            <person name="Bruggner R."/>
            <person name="Strausberg R."/>
        </authorList>
    </citation>
    <scope>NUCLEOTIDE SEQUENCE</scope>
    <source>
        <strain evidence="8">USDA</strain>
    </source>
</reference>
<proteinExistence type="predicted"/>
<dbReference type="OMA" id="NHKKGAE"/>
<evidence type="ECO:0000256" key="2">
    <source>
        <dbReference type="ARBA" id="ARBA00022692"/>
    </source>
</evidence>
<dbReference type="PROSITE" id="PS51225">
    <property type="entry name" value="MARVEL"/>
    <property type="match status" value="1"/>
</dbReference>
<protein>
    <recommendedName>
        <fullName evidence="7">MARVEL domain-containing protein</fullName>
    </recommendedName>
</protein>
<dbReference type="AlphaFoldDB" id="E0VND3"/>
<dbReference type="GO" id="GO:0016020">
    <property type="term" value="C:membrane"/>
    <property type="evidence" value="ECO:0007669"/>
    <property type="project" value="UniProtKB-SubCell"/>
</dbReference>
<keyword evidence="10" id="KW-1185">Reference proteome</keyword>
<dbReference type="RefSeq" id="XP_002427627.1">
    <property type="nucleotide sequence ID" value="XM_002427582.1"/>
</dbReference>
<evidence type="ECO:0000256" key="3">
    <source>
        <dbReference type="ARBA" id="ARBA00022989"/>
    </source>
</evidence>
<keyword evidence="3 6" id="KW-1133">Transmembrane helix</keyword>
<sequence>MAEQGFPNSHVTVVQPSERSSKSTIHLDLSYLHTLDGRIKCGEIALNLLGFICILSSPWKYFSRANWFNTVAMGGFWFSSIMLALYLFHVQELFTRIPWVKVEFVFCAIWTLFYLIAASLAADYGSKESGEAFAAAAFFGFCATLLYGYDAYLKFSRLKDDKNSVRTINMPPSSTNQPSNNPTY</sequence>
<dbReference type="PANTHER" id="PTHR22776">
    <property type="entry name" value="MARVEL-CONTAINING POTENTIAL LIPID RAFT-ASSOCIATED PROTEIN"/>
    <property type="match status" value="1"/>
</dbReference>
<organism>
    <name type="scientific">Pediculus humanus subsp. corporis</name>
    <name type="common">Body louse</name>
    <dbReference type="NCBI Taxonomy" id="121224"/>
    <lineage>
        <taxon>Eukaryota</taxon>
        <taxon>Metazoa</taxon>
        <taxon>Ecdysozoa</taxon>
        <taxon>Arthropoda</taxon>
        <taxon>Hexapoda</taxon>
        <taxon>Insecta</taxon>
        <taxon>Pterygota</taxon>
        <taxon>Neoptera</taxon>
        <taxon>Paraneoptera</taxon>
        <taxon>Psocodea</taxon>
        <taxon>Troctomorpha</taxon>
        <taxon>Phthiraptera</taxon>
        <taxon>Anoplura</taxon>
        <taxon>Pediculidae</taxon>
        <taxon>Pediculus</taxon>
    </lineage>
</organism>
<evidence type="ECO:0000313" key="9">
    <source>
        <dbReference type="EnsemblMetazoa" id="PHUM625680-PA"/>
    </source>
</evidence>
<dbReference type="PANTHER" id="PTHR22776:SF49">
    <property type="entry name" value="MARVEL DOMAIN-CONTAINING PROTEIN"/>
    <property type="match status" value="1"/>
</dbReference>
<dbReference type="InParanoid" id="E0VND3"/>
<reference evidence="8" key="1">
    <citation type="submission" date="2007-04" db="EMBL/GenBank/DDBJ databases">
        <title>Annotation of Pediculus humanus corporis strain USDA.</title>
        <authorList>
            <person name="Kirkness E."/>
            <person name="Hannick L."/>
            <person name="Hass B."/>
            <person name="Bruggner R."/>
            <person name="Lawson D."/>
            <person name="Bidwell S."/>
            <person name="Joardar V."/>
            <person name="Caler E."/>
            <person name="Walenz B."/>
            <person name="Inman J."/>
            <person name="Schobel S."/>
            <person name="Galinsky K."/>
            <person name="Amedeo P."/>
            <person name="Strausberg R."/>
        </authorList>
    </citation>
    <scope>NUCLEOTIDE SEQUENCE</scope>
    <source>
        <strain evidence="8">USDA</strain>
    </source>
</reference>
<dbReference type="Pfam" id="PF01284">
    <property type="entry name" value="MARVEL"/>
    <property type="match status" value="1"/>
</dbReference>
<evidence type="ECO:0000256" key="5">
    <source>
        <dbReference type="PROSITE-ProRule" id="PRU00581"/>
    </source>
</evidence>
<evidence type="ECO:0000256" key="1">
    <source>
        <dbReference type="ARBA" id="ARBA00004141"/>
    </source>
</evidence>
<evidence type="ECO:0000313" key="8">
    <source>
        <dbReference type="EMBL" id="EEB14889.1"/>
    </source>
</evidence>
<gene>
    <name evidence="9" type="primary">8239249</name>
    <name evidence="8" type="ORF">Phum_PHUM625680</name>
</gene>
<evidence type="ECO:0000313" key="10">
    <source>
        <dbReference type="Proteomes" id="UP000009046"/>
    </source>
</evidence>
<accession>E0VND3</accession>
<keyword evidence="2 5" id="KW-0812">Transmembrane</keyword>
<dbReference type="GeneID" id="8239249"/>
<feature type="transmembrane region" description="Helical" evidence="6">
    <location>
        <begin position="100"/>
        <end position="120"/>
    </location>
</feature>